<dbReference type="SUPFAM" id="SSF69118">
    <property type="entry name" value="AhpD-like"/>
    <property type="match status" value="1"/>
</dbReference>
<gene>
    <name evidence="1" type="ORF">FA14DRAFT_118821</name>
</gene>
<accession>A0A316VMU3</accession>
<keyword evidence="2" id="KW-1185">Reference proteome</keyword>
<dbReference type="InParanoid" id="A0A316VMU3"/>
<dbReference type="PANTHER" id="PTHR28180">
    <property type="entry name" value="CONSERVED MITOCHONDRIAL PROTEIN-RELATED"/>
    <property type="match status" value="1"/>
</dbReference>
<dbReference type="InterPro" id="IPR052999">
    <property type="entry name" value="PTS1_Protein"/>
</dbReference>
<evidence type="ECO:0000313" key="1">
    <source>
        <dbReference type="EMBL" id="PWN38388.1"/>
    </source>
</evidence>
<sequence>MSKGKSLPPALKQLLKEPTFPARTSKLAPSIKLPAGRAAGPLGAPKESKLFQTFQTISDDANAKGLGWGEWLSFTTATLVTLNSPNALQSLHRHAVNPSGLSIEDRVARACLMREVGLKCIGFIGIPKVINQLAALRAAVDEDAQLKDALPKEPRRKVTAKDTEAVQKAAYALWDDIYTPVSDRLIDILGHSHPDLPVFIVDGEYGPLFSIPSTFSSSPALKEEPVWEVNRLRTSLVAMAGLRAQGGVGPQVTSHVWGLLKASKSIAENDPNKKGLQWLTTEEGALWTVRMIDHICEAVEGGAQEESQQVQRESKL</sequence>
<organism evidence="1 2">
    <name type="scientific">Meira miltonrushii</name>
    <dbReference type="NCBI Taxonomy" id="1280837"/>
    <lineage>
        <taxon>Eukaryota</taxon>
        <taxon>Fungi</taxon>
        <taxon>Dikarya</taxon>
        <taxon>Basidiomycota</taxon>
        <taxon>Ustilaginomycotina</taxon>
        <taxon>Exobasidiomycetes</taxon>
        <taxon>Exobasidiales</taxon>
        <taxon>Brachybasidiaceae</taxon>
        <taxon>Meira</taxon>
    </lineage>
</organism>
<dbReference type="AlphaFoldDB" id="A0A316VMU3"/>
<reference evidence="1 2" key="1">
    <citation type="journal article" date="2018" name="Mol. Biol. Evol.">
        <title>Broad Genomic Sampling Reveals a Smut Pathogenic Ancestry of the Fungal Clade Ustilaginomycotina.</title>
        <authorList>
            <person name="Kijpornyongpan T."/>
            <person name="Mondo S.J."/>
            <person name="Barry K."/>
            <person name="Sandor L."/>
            <person name="Lee J."/>
            <person name="Lipzen A."/>
            <person name="Pangilinan J."/>
            <person name="LaButti K."/>
            <person name="Hainaut M."/>
            <person name="Henrissat B."/>
            <person name="Grigoriev I.V."/>
            <person name="Spatafora J.W."/>
            <person name="Aime M.C."/>
        </authorList>
    </citation>
    <scope>NUCLEOTIDE SEQUENCE [LARGE SCALE GENOMIC DNA]</scope>
    <source>
        <strain evidence="1 2">MCA 3882</strain>
    </source>
</reference>
<name>A0A316VMU3_9BASI</name>
<dbReference type="PANTHER" id="PTHR28180:SF2">
    <property type="entry name" value="PEROXISOMAL PROTEIN 2"/>
    <property type="match status" value="1"/>
</dbReference>
<proteinExistence type="predicted"/>
<dbReference type="RefSeq" id="XP_025358690.1">
    <property type="nucleotide sequence ID" value="XM_025496313.1"/>
</dbReference>
<dbReference type="OrthoDB" id="5392202at2759"/>
<dbReference type="Gene3D" id="1.20.1290.10">
    <property type="entry name" value="AhpD-like"/>
    <property type="match status" value="1"/>
</dbReference>
<protein>
    <submittedName>
        <fullName evidence="1">Uncharacterized protein</fullName>
    </submittedName>
</protein>
<dbReference type="GeneID" id="37018094"/>
<dbReference type="Proteomes" id="UP000245771">
    <property type="component" value="Unassembled WGS sequence"/>
</dbReference>
<dbReference type="InterPro" id="IPR029032">
    <property type="entry name" value="AhpD-like"/>
</dbReference>
<dbReference type="STRING" id="1280837.A0A316VMU3"/>
<evidence type="ECO:0000313" key="2">
    <source>
        <dbReference type="Proteomes" id="UP000245771"/>
    </source>
</evidence>
<dbReference type="EMBL" id="KZ819602">
    <property type="protein sequence ID" value="PWN38388.1"/>
    <property type="molecule type" value="Genomic_DNA"/>
</dbReference>